<keyword evidence="2" id="KW-0472">Membrane</keyword>
<dbReference type="PROSITE" id="PS51201">
    <property type="entry name" value="RCK_N"/>
    <property type="match status" value="1"/>
</dbReference>
<feature type="transmembrane region" description="Helical" evidence="2">
    <location>
        <begin position="77"/>
        <end position="95"/>
    </location>
</feature>
<dbReference type="InterPro" id="IPR013099">
    <property type="entry name" value="K_chnl_dom"/>
</dbReference>
<dbReference type="PANTHER" id="PTHR43833">
    <property type="entry name" value="POTASSIUM CHANNEL PROTEIN 2-RELATED-RELATED"/>
    <property type="match status" value="1"/>
</dbReference>
<dbReference type="GO" id="GO:0006813">
    <property type="term" value="P:potassium ion transport"/>
    <property type="evidence" value="ECO:0007669"/>
    <property type="project" value="InterPro"/>
</dbReference>
<feature type="transmembrane region" description="Helical" evidence="2">
    <location>
        <begin position="101"/>
        <end position="122"/>
    </location>
</feature>
<name>K6DPH2_9BACI</name>
<dbReference type="EMBL" id="AJLS01000043">
    <property type="protein sequence ID" value="EKN70068.1"/>
    <property type="molecule type" value="Genomic_DNA"/>
</dbReference>
<comment type="subcellular location">
    <subcellularLocation>
        <location evidence="1">Cell membrane</location>
        <topology evidence="1">Multi-pass membrane protein</topology>
    </subcellularLocation>
</comment>
<dbReference type="SUPFAM" id="SSF81324">
    <property type="entry name" value="Voltage-gated potassium channels"/>
    <property type="match status" value="1"/>
</dbReference>
<dbReference type="Proteomes" id="UP000006316">
    <property type="component" value="Unassembled WGS sequence"/>
</dbReference>
<dbReference type="Pfam" id="PF02254">
    <property type="entry name" value="TrkA_N"/>
    <property type="match status" value="1"/>
</dbReference>
<proteinExistence type="predicted"/>
<evidence type="ECO:0000313" key="5">
    <source>
        <dbReference type="Proteomes" id="UP000006316"/>
    </source>
</evidence>
<dbReference type="Gene3D" id="3.40.50.720">
    <property type="entry name" value="NAD(P)-binding Rossmann-like Domain"/>
    <property type="match status" value="1"/>
</dbReference>
<feature type="transmembrane region" description="Helical" evidence="2">
    <location>
        <begin position="46"/>
        <end position="65"/>
    </location>
</feature>
<evidence type="ECO:0000256" key="2">
    <source>
        <dbReference type="SAM" id="Phobius"/>
    </source>
</evidence>
<sequence>MKQFIHFLVPFGNYKVIQNTERQEQSSVGMLLKKWLYFLVKLRNQIFFPFFILYIILAAFTIYWIEPGTFESFITSLYWVLTALATVGFGDYAPVTDTGKVFTIILYITGIALVSVFIGKIIDSVYFMDKLKIGGKMKYTGKNHIILIGWNAKSRLAIDEILKSDKKVDVVLIDVMEKAPLINERLQFVHGDATNEDILLNANLPKAKGVIIFADQITQDNYATKDPLLVDGKTLLIATAITTLEEKYNKDIHVTAEVINQCHIPLFKHVKVDEFIPTQKMISHAAVRSLFSPGVTHMYSELMSTQYGETMFEIPKQPEWQTYRDAFVDLLNKGATLVADRADLHINQKLDDNIPDNAQLFVICDQDTLSQLKS</sequence>
<dbReference type="eggNOG" id="COG1226">
    <property type="taxonomic scope" value="Bacteria"/>
</dbReference>
<dbReference type="OrthoDB" id="9785285at2"/>
<dbReference type="InterPro" id="IPR003148">
    <property type="entry name" value="RCK_N"/>
</dbReference>
<dbReference type="PATRIC" id="fig|1117379.3.peg.1428"/>
<dbReference type="AlphaFoldDB" id="K6DPH2"/>
<comment type="caution">
    <text evidence="4">The sequence shown here is derived from an EMBL/GenBank/DDBJ whole genome shotgun (WGS) entry which is preliminary data.</text>
</comment>
<dbReference type="STRING" id="1117379.BABA_06816"/>
<evidence type="ECO:0000313" key="4">
    <source>
        <dbReference type="EMBL" id="EKN70068.1"/>
    </source>
</evidence>
<keyword evidence="5" id="KW-1185">Reference proteome</keyword>
<keyword evidence="2" id="KW-0812">Transmembrane</keyword>
<dbReference type="InterPro" id="IPR050721">
    <property type="entry name" value="Trk_Ktr_HKT_K-transport"/>
</dbReference>
<keyword evidence="2" id="KW-1133">Transmembrane helix</keyword>
<dbReference type="InterPro" id="IPR036291">
    <property type="entry name" value="NAD(P)-bd_dom_sf"/>
</dbReference>
<evidence type="ECO:0000259" key="3">
    <source>
        <dbReference type="PROSITE" id="PS51201"/>
    </source>
</evidence>
<reference evidence="4 5" key="1">
    <citation type="journal article" date="2012" name="Front. Microbiol.">
        <title>Redundancy and modularity in membrane-associated dissimilatory nitrate reduction in Bacillus.</title>
        <authorList>
            <person name="Heylen K."/>
            <person name="Keltjens J."/>
        </authorList>
    </citation>
    <scope>NUCLEOTIDE SEQUENCE [LARGE SCALE GENOMIC DNA]</scope>
    <source>
        <strain evidence="5">LMG 21833T</strain>
    </source>
</reference>
<protein>
    <submittedName>
        <fullName evidence="4">Ion transport 2 domain-containing protein</fullName>
    </submittedName>
</protein>
<accession>K6DPH2</accession>
<gene>
    <name evidence="4" type="ORF">BABA_06816</name>
</gene>
<organism evidence="4 5">
    <name type="scientific">Neobacillus bataviensis LMG 21833</name>
    <dbReference type="NCBI Taxonomy" id="1117379"/>
    <lineage>
        <taxon>Bacteria</taxon>
        <taxon>Bacillati</taxon>
        <taxon>Bacillota</taxon>
        <taxon>Bacilli</taxon>
        <taxon>Bacillales</taxon>
        <taxon>Bacillaceae</taxon>
        <taxon>Neobacillus</taxon>
    </lineage>
</organism>
<dbReference type="PANTHER" id="PTHR43833:SF9">
    <property type="entry name" value="POTASSIUM CHANNEL PROTEIN YUGO-RELATED"/>
    <property type="match status" value="1"/>
</dbReference>
<dbReference type="GO" id="GO:0005886">
    <property type="term" value="C:plasma membrane"/>
    <property type="evidence" value="ECO:0007669"/>
    <property type="project" value="UniProtKB-SubCell"/>
</dbReference>
<dbReference type="RefSeq" id="WP_007084388.1">
    <property type="nucleotide sequence ID" value="NZ_AJLS01000043.1"/>
</dbReference>
<dbReference type="Pfam" id="PF07885">
    <property type="entry name" value="Ion_trans_2"/>
    <property type="match status" value="1"/>
</dbReference>
<dbReference type="SUPFAM" id="SSF51735">
    <property type="entry name" value="NAD(P)-binding Rossmann-fold domains"/>
    <property type="match status" value="1"/>
</dbReference>
<feature type="domain" description="RCK N-terminal" evidence="3">
    <location>
        <begin position="142"/>
        <end position="277"/>
    </location>
</feature>
<evidence type="ECO:0000256" key="1">
    <source>
        <dbReference type="ARBA" id="ARBA00004651"/>
    </source>
</evidence>
<dbReference type="Gene3D" id="1.10.287.70">
    <property type="match status" value="1"/>
</dbReference>